<dbReference type="Pfam" id="PF18962">
    <property type="entry name" value="Por_Secre_tail"/>
    <property type="match status" value="1"/>
</dbReference>
<evidence type="ECO:0000313" key="5">
    <source>
        <dbReference type="Proteomes" id="UP001231197"/>
    </source>
</evidence>
<evidence type="ECO:0000256" key="1">
    <source>
        <dbReference type="ARBA" id="ARBA00022729"/>
    </source>
</evidence>
<dbReference type="Proteomes" id="UP001231197">
    <property type="component" value="Unassembled WGS sequence"/>
</dbReference>
<evidence type="ECO:0000313" key="4">
    <source>
        <dbReference type="EMBL" id="MDN3494154.1"/>
    </source>
</evidence>
<dbReference type="RefSeq" id="WP_290207853.1">
    <property type="nucleotide sequence ID" value="NZ_JASDDK010000010.1"/>
</dbReference>
<dbReference type="NCBIfam" id="TIGR04183">
    <property type="entry name" value="Por_Secre_tail"/>
    <property type="match status" value="1"/>
</dbReference>
<feature type="domain" description="DUF4397" evidence="2">
    <location>
        <begin position="3"/>
        <end position="118"/>
    </location>
</feature>
<feature type="domain" description="Secretion system C-terminal sorting" evidence="3">
    <location>
        <begin position="228"/>
        <end position="298"/>
    </location>
</feature>
<feature type="non-terminal residue" evidence="4">
    <location>
        <position position="1"/>
    </location>
</feature>
<dbReference type="InterPro" id="IPR026444">
    <property type="entry name" value="Secre_tail"/>
</dbReference>
<name>A0ABT7ZZ88_9FLAO</name>
<gene>
    <name evidence="4" type="ORF">QMA06_15635</name>
</gene>
<organism evidence="4 5">
    <name type="scientific">Winogradskyella bathintestinalis</name>
    <dbReference type="NCBI Taxonomy" id="3035208"/>
    <lineage>
        <taxon>Bacteria</taxon>
        <taxon>Pseudomonadati</taxon>
        <taxon>Bacteroidota</taxon>
        <taxon>Flavobacteriia</taxon>
        <taxon>Flavobacteriales</taxon>
        <taxon>Flavobacteriaceae</taxon>
        <taxon>Winogradskyella</taxon>
    </lineage>
</organism>
<protein>
    <submittedName>
        <fullName evidence="4">T9SS type A sorting domain-containing protein</fullName>
    </submittedName>
</protein>
<keyword evidence="5" id="KW-1185">Reference proteome</keyword>
<dbReference type="Pfam" id="PF14344">
    <property type="entry name" value="DUF4397"/>
    <property type="match status" value="1"/>
</dbReference>
<sequence length="299" mass="31497">LAAETVDVYLNNNLLIDDFSFRTASPFIDAPAGTQLSIEIAPGNSTSSADAIYEITPTLVADETYILVADGIVSASGYTNPSSFSIEVFATARETANTTGNTDILVHHGASDAPMVDVNEATGPAVLVNDISFPEFSDYLELPTADYTINVSTADGATVVEEYSAPLSTLGLDDLAITVLASGFLDPSMNSNGPAFGLWVALPTGGALVELPTTSLSVNGLKTEDFRIYPNPAENIINISSMEAIDTKANLYDLSGRLVITTALENTNNTINVSQLKSGIYVLELSNKKGKISTKISVK</sequence>
<evidence type="ECO:0000259" key="3">
    <source>
        <dbReference type="Pfam" id="PF18962"/>
    </source>
</evidence>
<dbReference type="EMBL" id="JASDDK010000010">
    <property type="protein sequence ID" value="MDN3494154.1"/>
    <property type="molecule type" value="Genomic_DNA"/>
</dbReference>
<comment type="caution">
    <text evidence="4">The sequence shown here is derived from an EMBL/GenBank/DDBJ whole genome shotgun (WGS) entry which is preliminary data.</text>
</comment>
<keyword evidence="1" id="KW-0732">Signal</keyword>
<dbReference type="InterPro" id="IPR025510">
    <property type="entry name" value="DUF4397"/>
</dbReference>
<accession>A0ABT7ZZ88</accession>
<proteinExistence type="predicted"/>
<evidence type="ECO:0000259" key="2">
    <source>
        <dbReference type="Pfam" id="PF14344"/>
    </source>
</evidence>
<reference evidence="4 5" key="1">
    <citation type="journal article" date="2023" name="Int. J. Syst. Evol. Microbiol.">
        <title>Winogradskyella bathintestinalis sp. nov., isolated from the intestine of the deep-sea loosejaw dragonfish, Malacosteus niger.</title>
        <authorList>
            <person name="Uniacke-Lowe S."/>
            <person name="Johnson C.N."/>
            <person name="Stanton C."/>
            <person name="Hill C."/>
            <person name="Ross P."/>
        </authorList>
    </citation>
    <scope>NUCLEOTIDE SEQUENCE [LARGE SCALE GENOMIC DNA]</scope>
    <source>
        <strain evidence="4 5">APC 3343</strain>
    </source>
</reference>